<feature type="transmembrane region" description="Helical" evidence="1">
    <location>
        <begin position="81"/>
        <end position="104"/>
    </location>
</feature>
<dbReference type="Proteomes" id="UP000234190">
    <property type="component" value="Unassembled WGS sequence"/>
</dbReference>
<feature type="transmembrane region" description="Helical" evidence="1">
    <location>
        <begin position="148"/>
        <end position="172"/>
    </location>
</feature>
<dbReference type="AlphaFoldDB" id="A0A2N4U9G8"/>
<keyword evidence="1" id="KW-1133">Transmembrane helix</keyword>
<evidence type="ECO:0000313" key="3">
    <source>
        <dbReference type="Proteomes" id="UP000234190"/>
    </source>
</evidence>
<comment type="caution">
    <text evidence="2">The sequence shown here is derived from an EMBL/GenBank/DDBJ whole genome shotgun (WGS) entry which is preliminary data.</text>
</comment>
<keyword evidence="3" id="KW-1185">Reference proteome</keyword>
<keyword evidence="1" id="KW-0472">Membrane</keyword>
<sequence length="184" mass="20568">MNQSFAVWILIGLSLITANLPFVLERPFLILPWTQKGEPTAPAWMQWIFSLLFFGLLAALAYGAFGLIGGALVMASDLASVTLFLAKIGGVALVVAALLTYPGWRSRAYVIQKSFFVRLLELMVFYGMVGILGFAFEVNMGNRFPQDWEFYAVTLSLFLVLGYPGFVYRYLLRRPKAVPARKLP</sequence>
<gene>
    <name evidence="2" type="ORF">CR159_01200</name>
</gene>
<dbReference type="EMBL" id="PDNW01000001">
    <property type="protein sequence ID" value="PLC51675.1"/>
    <property type="molecule type" value="Genomic_DNA"/>
</dbReference>
<reference evidence="2 3" key="1">
    <citation type="submission" date="2017-10" db="EMBL/GenBank/DDBJ databases">
        <title>Two draft genome sequences of Pusillimonas sp. strains isolated from a nitrate- and radionuclide-contaminated groundwater in Russia.</title>
        <authorList>
            <person name="Grouzdev D.S."/>
            <person name="Tourova T.P."/>
            <person name="Goeva M.A."/>
            <person name="Babich T.L."/>
            <person name="Sokolova D.S."/>
            <person name="Abdullin R."/>
            <person name="Poltaraus A.B."/>
            <person name="Toshchakov S.V."/>
            <person name="Nazina T.N."/>
        </authorList>
    </citation>
    <scope>NUCLEOTIDE SEQUENCE [LARGE SCALE GENOMIC DNA]</scope>
    <source>
        <strain evidence="2 3">JR1/69-3-13</strain>
    </source>
</reference>
<protein>
    <recommendedName>
        <fullName evidence="4">DUF2818 family protein</fullName>
    </recommendedName>
</protein>
<feature type="transmembrane region" description="Helical" evidence="1">
    <location>
        <begin position="44"/>
        <end position="75"/>
    </location>
</feature>
<dbReference type="Pfam" id="PF10993">
    <property type="entry name" value="DUF2818"/>
    <property type="match status" value="2"/>
</dbReference>
<feature type="transmembrane region" description="Helical" evidence="1">
    <location>
        <begin position="116"/>
        <end position="136"/>
    </location>
</feature>
<evidence type="ECO:0000256" key="1">
    <source>
        <dbReference type="SAM" id="Phobius"/>
    </source>
</evidence>
<evidence type="ECO:0008006" key="4">
    <source>
        <dbReference type="Google" id="ProtNLM"/>
    </source>
</evidence>
<feature type="transmembrane region" description="Helical" evidence="1">
    <location>
        <begin position="6"/>
        <end position="24"/>
    </location>
</feature>
<organism evidence="2 3">
    <name type="scientific">Pollutimonas subterranea</name>
    <dbReference type="NCBI Taxonomy" id="2045210"/>
    <lineage>
        <taxon>Bacteria</taxon>
        <taxon>Pseudomonadati</taxon>
        <taxon>Pseudomonadota</taxon>
        <taxon>Betaproteobacteria</taxon>
        <taxon>Burkholderiales</taxon>
        <taxon>Alcaligenaceae</taxon>
        <taxon>Pollutimonas</taxon>
    </lineage>
</organism>
<dbReference type="InterPro" id="IPR016768">
    <property type="entry name" value="UCP019883"/>
</dbReference>
<dbReference type="OrthoDB" id="5785537at2"/>
<name>A0A2N4U9G8_9BURK</name>
<proteinExistence type="predicted"/>
<keyword evidence="1" id="KW-0812">Transmembrane</keyword>
<accession>A0A2N4U9G8</accession>
<evidence type="ECO:0000313" key="2">
    <source>
        <dbReference type="EMBL" id="PLC51675.1"/>
    </source>
</evidence>